<feature type="binding site" evidence="5">
    <location>
        <begin position="137"/>
        <end position="138"/>
    </location>
    <ligand>
        <name>S-adenosyl-L-methionine</name>
        <dbReference type="ChEBI" id="CHEBI:59789"/>
    </ligand>
</feature>
<dbReference type="EMBL" id="CP013015">
    <property type="protein sequence ID" value="AMM41445.1"/>
    <property type="molecule type" value="Genomic_DNA"/>
</dbReference>
<accession>A0A7U4QLA8</accession>
<evidence type="ECO:0000313" key="6">
    <source>
        <dbReference type="EMBL" id="AMM41445.1"/>
    </source>
</evidence>
<feature type="binding site" evidence="5">
    <location>
        <position position="92"/>
    </location>
    <ligand>
        <name>S-adenosyl-L-methionine</name>
        <dbReference type="ChEBI" id="CHEBI:59789"/>
    </ligand>
</feature>
<dbReference type="UniPathway" id="UPA00079">
    <property type="reaction ID" value="UER00169"/>
</dbReference>
<dbReference type="InterPro" id="IPR023576">
    <property type="entry name" value="UbiE/COQ5_MeTrFase_CS"/>
</dbReference>
<dbReference type="EC" id="2.1.1.163" evidence="5"/>
<proteinExistence type="inferred from homology"/>
<keyword evidence="1 5" id="KW-0474">Menaquinone biosynthesis</keyword>
<dbReference type="InterPro" id="IPR004033">
    <property type="entry name" value="UbiE/COQ5_MeTrFase"/>
</dbReference>
<protein>
    <recommendedName>
        <fullName evidence="5">Demethylmenaquinone methyltransferase</fullName>
        <ecNumber evidence="5">2.1.1.163</ecNumber>
    </recommendedName>
</protein>
<dbReference type="NCBIfam" id="TIGR01934">
    <property type="entry name" value="MenG_MenH_UbiE"/>
    <property type="match status" value="1"/>
</dbReference>
<dbReference type="Proteomes" id="UP000070560">
    <property type="component" value="Chromosome"/>
</dbReference>
<dbReference type="GO" id="GO:0006744">
    <property type="term" value="P:ubiquinone biosynthetic process"/>
    <property type="evidence" value="ECO:0007669"/>
    <property type="project" value="UniProtKB-UniPathway"/>
</dbReference>
<comment type="function">
    <text evidence="5">Methyltransferase required for the conversion of demethylmenaquinol (DMKH2) to menaquinol (MKH2).</text>
</comment>
<evidence type="ECO:0000256" key="1">
    <source>
        <dbReference type="ARBA" id="ARBA00022428"/>
    </source>
</evidence>
<dbReference type="KEGG" id="daw:HS1_001651"/>
<evidence type="ECO:0000313" key="7">
    <source>
        <dbReference type="Proteomes" id="UP000070560"/>
    </source>
</evidence>
<dbReference type="PANTHER" id="PTHR43591">
    <property type="entry name" value="METHYLTRANSFERASE"/>
    <property type="match status" value="1"/>
</dbReference>
<dbReference type="Gene3D" id="3.40.50.150">
    <property type="entry name" value="Vaccinia Virus protein VP39"/>
    <property type="match status" value="1"/>
</dbReference>
<gene>
    <name evidence="5" type="primary">menG</name>
    <name evidence="6" type="ORF">HS1_001651</name>
</gene>
<dbReference type="UniPathway" id="UPA00232"/>
<keyword evidence="7" id="KW-1185">Reference proteome</keyword>
<keyword evidence="3 5" id="KW-0808">Transferase</keyword>
<feature type="binding site" evidence="5">
    <location>
        <position position="113"/>
    </location>
    <ligand>
        <name>S-adenosyl-L-methionine</name>
        <dbReference type="ChEBI" id="CHEBI:59789"/>
    </ligand>
</feature>
<dbReference type="GO" id="GO:0009234">
    <property type="term" value="P:menaquinone biosynthetic process"/>
    <property type="evidence" value="ECO:0007669"/>
    <property type="project" value="UniProtKB-UniRule"/>
</dbReference>
<comment type="caution">
    <text evidence="5">Lacks conserved residue(s) required for the propagation of feature annotation.</text>
</comment>
<dbReference type="CDD" id="cd02440">
    <property type="entry name" value="AdoMet_MTases"/>
    <property type="match status" value="1"/>
</dbReference>
<evidence type="ECO:0000256" key="2">
    <source>
        <dbReference type="ARBA" id="ARBA00022603"/>
    </source>
</evidence>
<name>A0A7U4QLA8_DESA2</name>
<sequence>MRIYSAWSLFLEEKCYHFQDHFYRFVVSKTEMTINYSNTDKTFVQQKFSSITRFYDFLNSLLSLGIDHYWRWQTVKYLNDVNGLVLDLCAGTLPLSKALVRYTKFKGKIVALDFCQPMLLYGKKRWQDNALFFVCGDALSLPLKDKKIDAIMVAFGVRNFSDRLAGLKEMFRALKTGGKVIILEFSHPYLSFFKKLYFAYLKYLLPRIGSVISRDKQAYKYLAHSIQVFYQPQEWMNLMQKAGFKHIKHKYLTGGIVSIYEGFKD</sequence>
<dbReference type="GO" id="GO:0043770">
    <property type="term" value="F:demethylmenaquinone methyltransferase activity"/>
    <property type="evidence" value="ECO:0007669"/>
    <property type="project" value="UniProtKB-UniRule"/>
</dbReference>
<dbReference type="GO" id="GO:0032259">
    <property type="term" value="P:methylation"/>
    <property type="evidence" value="ECO:0007669"/>
    <property type="project" value="UniProtKB-KW"/>
</dbReference>
<comment type="similarity">
    <text evidence="5">Belongs to the class I-like SAM-binding methyltransferase superfamily. MenG/UbiE family.</text>
</comment>
<evidence type="ECO:0000256" key="3">
    <source>
        <dbReference type="ARBA" id="ARBA00022679"/>
    </source>
</evidence>
<dbReference type="AlphaFoldDB" id="A0A7U4QLA8"/>
<dbReference type="PANTHER" id="PTHR43591:SF24">
    <property type="entry name" value="2-METHOXY-6-POLYPRENYL-1,4-BENZOQUINOL METHYLASE, MITOCHONDRIAL"/>
    <property type="match status" value="1"/>
</dbReference>
<dbReference type="PROSITE" id="PS51608">
    <property type="entry name" value="SAM_MT_UBIE"/>
    <property type="match status" value="1"/>
</dbReference>
<reference evidence="6 7" key="1">
    <citation type="submission" date="2015-10" db="EMBL/GenBank/DDBJ databases">
        <title>Candidatus Desulfofervidus auxilii, a hydrogenotrophic sulfate-reducing bacterium involved in the thermophilic anaerobic oxidation of methane.</title>
        <authorList>
            <person name="Krukenberg V."/>
            <person name="Richter M."/>
            <person name="Wegener G."/>
        </authorList>
    </citation>
    <scope>NUCLEOTIDE SEQUENCE [LARGE SCALE GENOMIC DNA]</scope>
    <source>
        <strain evidence="6 7">HS1</strain>
    </source>
</reference>
<keyword evidence="4 5" id="KW-0949">S-adenosyl-L-methionine</keyword>
<dbReference type="Pfam" id="PF01209">
    <property type="entry name" value="Ubie_methyltran"/>
    <property type="match status" value="1"/>
</dbReference>
<dbReference type="HAMAP" id="MF_01813">
    <property type="entry name" value="MenG_UbiE_methyltr"/>
    <property type="match status" value="1"/>
</dbReference>
<organism evidence="6 7">
    <name type="scientific">Desulfofervidus auxilii</name>
    <dbReference type="NCBI Taxonomy" id="1621989"/>
    <lineage>
        <taxon>Bacteria</taxon>
        <taxon>Pseudomonadati</taxon>
        <taxon>Thermodesulfobacteriota</taxon>
        <taxon>Candidatus Desulfofervidia</taxon>
        <taxon>Candidatus Desulfofervidales</taxon>
        <taxon>Candidatus Desulfofervidaceae</taxon>
        <taxon>Candidatus Desulfofervidus</taxon>
    </lineage>
</organism>
<evidence type="ECO:0000256" key="5">
    <source>
        <dbReference type="HAMAP-Rule" id="MF_01813"/>
    </source>
</evidence>
<dbReference type="SUPFAM" id="SSF53335">
    <property type="entry name" value="S-adenosyl-L-methionine-dependent methyltransferases"/>
    <property type="match status" value="1"/>
</dbReference>
<keyword evidence="2 5" id="KW-0489">Methyltransferase</keyword>
<comment type="pathway">
    <text evidence="5">Quinol/quinone metabolism; menaquinone biosynthesis; menaquinol from 1,4-dihydroxy-2-naphthoate: step 2/2.</text>
</comment>
<dbReference type="PROSITE" id="PS01183">
    <property type="entry name" value="UBIE_1"/>
    <property type="match status" value="1"/>
</dbReference>
<comment type="catalytic activity">
    <reaction evidence="5">
        <text>a 2-demethylmenaquinol + S-adenosyl-L-methionine = a menaquinol + S-adenosyl-L-homocysteine + H(+)</text>
        <dbReference type="Rhea" id="RHEA:42640"/>
        <dbReference type="Rhea" id="RHEA-COMP:9539"/>
        <dbReference type="Rhea" id="RHEA-COMP:9563"/>
        <dbReference type="ChEBI" id="CHEBI:15378"/>
        <dbReference type="ChEBI" id="CHEBI:18151"/>
        <dbReference type="ChEBI" id="CHEBI:55437"/>
        <dbReference type="ChEBI" id="CHEBI:57856"/>
        <dbReference type="ChEBI" id="CHEBI:59789"/>
        <dbReference type="EC" id="2.1.1.163"/>
    </reaction>
</comment>
<dbReference type="RefSeq" id="WP_245670055.1">
    <property type="nucleotide sequence ID" value="NZ_CP013015.1"/>
</dbReference>
<evidence type="ECO:0000256" key="4">
    <source>
        <dbReference type="ARBA" id="ARBA00022691"/>
    </source>
</evidence>
<dbReference type="InterPro" id="IPR029063">
    <property type="entry name" value="SAM-dependent_MTases_sf"/>
</dbReference>